<feature type="compositionally biased region" description="Polar residues" evidence="1">
    <location>
        <begin position="137"/>
        <end position="146"/>
    </location>
</feature>
<feature type="compositionally biased region" description="Low complexity" evidence="1">
    <location>
        <begin position="154"/>
        <end position="170"/>
    </location>
</feature>
<keyword evidence="4" id="KW-1185">Reference proteome</keyword>
<proteinExistence type="predicted"/>
<organism evidence="2">
    <name type="scientific">Cladocopium goreaui</name>
    <dbReference type="NCBI Taxonomy" id="2562237"/>
    <lineage>
        <taxon>Eukaryota</taxon>
        <taxon>Sar</taxon>
        <taxon>Alveolata</taxon>
        <taxon>Dinophyceae</taxon>
        <taxon>Suessiales</taxon>
        <taxon>Symbiodiniaceae</taxon>
        <taxon>Cladocopium</taxon>
    </lineage>
</organism>
<reference evidence="2" key="1">
    <citation type="submission" date="2022-10" db="EMBL/GenBank/DDBJ databases">
        <authorList>
            <person name="Chen Y."/>
            <person name="Dougan E. K."/>
            <person name="Chan C."/>
            <person name="Rhodes N."/>
            <person name="Thang M."/>
        </authorList>
    </citation>
    <scope>NUCLEOTIDE SEQUENCE</scope>
</reference>
<feature type="compositionally biased region" description="Basic residues" evidence="1">
    <location>
        <begin position="418"/>
        <end position="430"/>
    </location>
</feature>
<feature type="compositionally biased region" description="Basic residues" evidence="1">
    <location>
        <begin position="458"/>
        <end position="469"/>
    </location>
</feature>
<feature type="region of interest" description="Disordered" evidence="1">
    <location>
        <begin position="26"/>
        <end position="48"/>
    </location>
</feature>
<feature type="compositionally biased region" description="Polar residues" evidence="1">
    <location>
        <begin position="233"/>
        <end position="242"/>
    </location>
</feature>
<feature type="compositionally biased region" description="Low complexity" evidence="1">
    <location>
        <begin position="431"/>
        <end position="451"/>
    </location>
</feature>
<dbReference type="EMBL" id="CAMXCT030000890">
    <property type="protein sequence ID" value="CAL4771772.1"/>
    <property type="molecule type" value="Genomic_DNA"/>
</dbReference>
<feature type="compositionally biased region" description="Basic and acidic residues" evidence="1">
    <location>
        <begin position="210"/>
        <end position="226"/>
    </location>
</feature>
<feature type="compositionally biased region" description="Basic residues" evidence="1">
    <location>
        <begin position="554"/>
        <end position="569"/>
    </location>
</feature>
<feature type="region of interest" description="Disordered" evidence="1">
    <location>
        <begin position="210"/>
        <end position="243"/>
    </location>
</feature>
<dbReference type="EMBL" id="CAMXCT010000890">
    <property type="protein sequence ID" value="CAI3984460.1"/>
    <property type="molecule type" value="Genomic_DNA"/>
</dbReference>
<evidence type="ECO:0000313" key="2">
    <source>
        <dbReference type="EMBL" id="CAI3984460.1"/>
    </source>
</evidence>
<reference evidence="3" key="2">
    <citation type="submission" date="2024-04" db="EMBL/GenBank/DDBJ databases">
        <authorList>
            <person name="Chen Y."/>
            <person name="Shah S."/>
            <person name="Dougan E. K."/>
            <person name="Thang M."/>
            <person name="Chan C."/>
        </authorList>
    </citation>
    <scope>NUCLEOTIDE SEQUENCE [LARGE SCALE GENOMIC DNA]</scope>
</reference>
<feature type="compositionally biased region" description="Basic and acidic residues" evidence="1">
    <location>
        <begin position="511"/>
        <end position="553"/>
    </location>
</feature>
<accession>A0A9P1C4Q1</accession>
<name>A0A9P1C4Q1_9DINO</name>
<feature type="region of interest" description="Disordered" evidence="1">
    <location>
        <begin position="60"/>
        <end position="171"/>
    </location>
</feature>
<feature type="region of interest" description="Disordered" evidence="1">
    <location>
        <begin position="408"/>
        <end position="569"/>
    </location>
</feature>
<dbReference type="AlphaFoldDB" id="A0A9P1C4Q1"/>
<dbReference type="Proteomes" id="UP001152797">
    <property type="component" value="Unassembled WGS sequence"/>
</dbReference>
<evidence type="ECO:0000256" key="1">
    <source>
        <dbReference type="SAM" id="MobiDB-lite"/>
    </source>
</evidence>
<comment type="caution">
    <text evidence="2">The sequence shown here is derived from an EMBL/GenBank/DDBJ whole genome shotgun (WGS) entry which is preliminary data.</text>
</comment>
<evidence type="ECO:0000313" key="4">
    <source>
        <dbReference type="Proteomes" id="UP001152797"/>
    </source>
</evidence>
<feature type="compositionally biased region" description="Basic residues" evidence="1">
    <location>
        <begin position="80"/>
        <end position="117"/>
    </location>
</feature>
<sequence length="569" mass="63065">MPSPATTVAADDAEAAEMARLKYQAQRMQTPEERIRRMPATPALPRRVQSQEILRAQSVASTALDTPAPVQEATAAKTCKQTKKIGKTKPGKKGKKPVKKTRKTKTVKKLSKSKKGKAATAKKPTAKKPTAPPAPDTNANVETVPTLTPHMAEPVSPGAAALPSPAQSPATDARLAHAMTQLYVTSPDAPPESSTPHDALAPTELVEVKAEHDKPDETQDVPRAEQDAYSPPQDASTPQPESVASLLNRAQTTDLTALQALVTESVRVRTRNKEMHNRRMRFYRTLERGKKTDKLAVLFEEWMKCNEDWRSSNFVVRMRETTEESQRGGRRWMTQADILAKYQNGRSYEDARDIAQEIVNGKESCPHMKVHHIRPHPNCPTRQDMRLFLVWDEEYETHKKDTVVESLFDCSDGGDKKKDKKTAKNKRKRQSSSSSSSSDSSSSKSSSSSHRGPGRGPGRGRKKNGKKASKTVAKNKNGSKAGKAKTVKASSDGSDDEVDVTPAGTPSEPGKMTKAEERKLKKDAEKKRKQEEREAEREIKRIKAEEKKQETKEKNKKRSGLKKARNFDV</sequence>
<dbReference type="EMBL" id="CAMXCT020000890">
    <property type="protein sequence ID" value="CAL1137835.1"/>
    <property type="molecule type" value="Genomic_DNA"/>
</dbReference>
<evidence type="ECO:0000313" key="3">
    <source>
        <dbReference type="EMBL" id="CAL1137835.1"/>
    </source>
</evidence>
<gene>
    <name evidence="2" type="ORF">C1SCF055_LOCUS11991</name>
</gene>
<protein>
    <submittedName>
        <fullName evidence="2">Uncharacterized protein</fullName>
    </submittedName>
</protein>
<feature type="compositionally biased region" description="Low complexity" evidence="1">
    <location>
        <begin position="118"/>
        <end position="129"/>
    </location>
</feature>